<organism evidence="8 9">
    <name type="scientific">Hyphomicrobium album</name>
    <dbReference type="NCBI Taxonomy" id="2665159"/>
    <lineage>
        <taxon>Bacteria</taxon>
        <taxon>Pseudomonadati</taxon>
        <taxon>Pseudomonadota</taxon>
        <taxon>Alphaproteobacteria</taxon>
        <taxon>Hyphomicrobiales</taxon>
        <taxon>Hyphomicrobiaceae</taxon>
        <taxon>Hyphomicrobium</taxon>
    </lineage>
</organism>
<comment type="cofactor">
    <cofactor evidence="6">
        <name>[2Fe-2S] cluster</name>
        <dbReference type="ChEBI" id="CHEBI:190135"/>
    </cofactor>
</comment>
<evidence type="ECO:0000256" key="6">
    <source>
        <dbReference type="ARBA" id="ARBA00034078"/>
    </source>
</evidence>
<reference evidence="8 9" key="1">
    <citation type="submission" date="2019-11" db="EMBL/GenBank/DDBJ databases">
        <title>Identification of a novel strain.</title>
        <authorList>
            <person name="Xu Q."/>
            <person name="Wang G."/>
        </authorList>
    </citation>
    <scope>NUCLEOTIDE SEQUENCE [LARGE SCALE GENOMIC DNA]</scope>
    <source>
        <strain evidence="9">xq</strain>
    </source>
</reference>
<evidence type="ECO:0000256" key="4">
    <source>
        <dbReference type="ARBA" id="ARBA00023004"/>
    </source>
</evidence>
<dbReference type="InterPro" id="IPR028431">
    <property type="entry name" value="NADP_DH_HndA-like"/>
</dbReference>
<keyword evidence="2 7" id="KW-0001">2Fe-2S</keyword>
<dbReference type="InterPro" id="IPR002023">
    <property type="entry name" value="NuoE-like"/>
</dbReference>
<dbReference type="Pfam" id="PF01257">
    <property type="entry name" value="2Fe-2S_thioredx"/>
    <property type="match status" value="1"/>
</dbReference>
<evidence type="ECO:0000256" key="3">
    <source>
        <dbReference type="ARBA" id="ARBA00022723"/>
    </source>
</evidence>
<keyword evidence="9" id="KW-1185">Reference proteome</keyword>
<dbReference type="CDD" id="cd03081">
    <property type="entry name" value="TRX_Fd_NuoE_FDH_gamma"/>
    <property type="match status" value="1"/>
</dbReference>
<dbReference type="RefSeq" id="WP_154738445.1">
    <property type="nucleotide sequence ID" value="NZ_WMBQ01000001.1"/>
</dbReference>
<dbReference type="GO" id="GO:0046872">
    <property type="term" value="F:metal ion binding"/>
    <property type="evidence" value="ECO:0007669"/>
    <property type="project" value="UniProtKB-KW"/>
</dbReference>
<dbReference type="InterPro" id="IPR041921">
    <property type="entry name" value="NuoE_N"/>
</dbReference>
<keyword evidence="3 7" id="KW-0479">Metal-binding</keyword>
<dbReference type="EMBL" id="WMBQ01000001">
    <property type="protein sequence ID" value="MTD93954.1"/>
    <property type="molecule type" value="Genomic_DNA"/>
</dbReference>
<evidence type="ECO:0000256" key="5">
    <source>
        <dbReference type="ARBA" id="ARBA00023014"/>
    </source>
</evidence>
<dbReference type="PANTHER" id="PTHR43342">
    <property type="entry name" value="NADH-QUINONE OXIDOREDUCTASE, E SUBUNIT"/>
    <property type="match status" value="1"/>
</dbReference>
<dbReference type="InterPro" id="IPR036249">
    <property type="entry name" value="Thioredoxin-like_sf"/>
</dbReference>
<evidence type="ECO:0000313" key="8">
    <source>
        <dbReference type="EMBL" id="MTD93954.1"/>
    </source>
</evidence>
<dbReference type="Gene3D" id="3.40.30.10">
    <property type="entry name" value="Glutaredoxin"/>
    <property type="match status" value="1"/>
</dbReference>
<keyword evidence="4 7" id="KW-0408">Iron</keyword>
<proteinExistence type="inferred from homology"/>
<feature type="binding site" evidence="7">
    <location>
        <position position="95"/>
    </location>
    <ligand>
        <name>[2Fe-2S] cluster</name>
        <dbReference type="ChEBI" id="CHEBI:190135"/>
    </ligand>
</feature>
<gene>
    <name evidence="8" type="ORF">GIW81_06345</name>
</gene>
<dbReference type="PANTHER" id="PTHR43342:SF2">
    <property type="entry name" value="POTENTIAL NAD-REDUCING HYDROGENASE SUBUNIT"/>
    <property type="match status" value="1"/>
</dbReference>
<dbReference type="SUPFAM" id="SSF52833">
    <property type="entry name" value="Thioredoxin-like"/>
    <property type="match status" value="1"/>
</dbReference>
<dbReference type="Gene3D" id="1.10.10.1590">
    <property type="entry name" value="NADH-quinone oxidoreductase subunit E"/>
    <property type="match status" value="1"/>
</dbReference>
<dbReference type="Proteomes" id="UP000440694">
    <property type="component" value="Unassembled WGS sequence"/>
</dbReference>
<keyword evidence="5 7" id="KW-0411">Iron-sulfur</keyword>
<dbReference type="NCBIfam" id="NF004638">
    <property type="entry name" value="PRK05988.1"/>
    <property type="match status" value="1"/>
</dbReference>
<feature type="binding site" evidence="7">
    <location>
        <position position="135"/>
    </location>
    <ligand>
        <name>[2Fe-2S] cluster</name>
        <dbReference type="ChEBI" id="CHEBI:190135"/>
    </ligand>
</feature>
<dbReference type="PIRSF" id="PIRSF000216">
    <property type="entry name" value="NADH_DH_24kDa"/>
    <property type="match status" value="1"/>
</dbReference>
<dbReference type="GO" id="GO:0051537">
    <property type="term" value="F:2 iron, 2 sulfur cluster binding"/>
    <property type="evidence" value="ECO:0007669"/>
    <property type="project" value="UniProtKB-KW"/>
</dbReference>
<feature type="binding site" evidence="7">
    <location>
        <position position="90"/>
    </location>
    <ligand>
        <name>[2Fe-2S] cluster</name>
        <dbReference type="ChEBI" id="CHEBI:190135"/>
    </ligand>
</feature>
<sequence>MSKSTTEVKIEAPAGADVTALAICAAHDNRPDELLEIFHDLQHELGYVPEQTLPVIANALNRSRAEVYGVLTFYHEFRRTPGGRHNIKICRAEACQAMHTQNLCRHAEDKLKVKFGETTADGQFSLEAVYCLGNCALSPAMMIDGDLYGCVDKERFDSIIADLDRGAAA</sequence>
<protein>
    <submittedName>
        <fullName evidence="8">Formate dehydrogenase subunit gamma</fullName>
    </submittedName>
</protein>
<name>A0A6I3KGA6_9HYPH</name>
<evidence type="ECO:0000256" key="7">
    <source>
        <dbReference type="PIRSR" id="PIRSR000216-1"/>
    </source>
</evidence>
<dbReference type="GO" id="GO:0016491">
    <property type="term" value="F:oxidoreductase activity"/>
    <property type="evidence" value="ECO:0007669"/>
    <property type="project" value="InterPro"/>
</dbReference>
<comment type="caution">
    <text evidence="8">The sequence shown here is derived from an EMBL/GenBank/DDBJ whole genome shotgun (WGS) entry which is preliminary data.</text>
</comment>
<accession>A0A6I3KGA6</accession>
<comment type="similarity">
    <text evidence="1">Belongs to the complex I 24 kDa subunit family.</text>
</comment>
<evidence type="ECO:0000256" key="1">
    <source>
        <dbReference type="ARBA" id="ARBA00010643"/>
    </source>
</evidence>
<evidence type="ECO:0000256" key="2">
    <source>
        <dbReference type="ARBA" id="ARBA00022714"/>
    </source>
</evidence>
<dbReference type="AlphaFoldDB" id="A0A6I3KGA6"/>
<evidence type="ECO:0000313" key="9">
    <source>
        <dbReference type="Proteomes" id="UP000440694"/>
    </source>
</evidence>
<comment type="cofactor">
    <cofactor evidence="7">
        <name>[2Fe-2S] cluster</name>
        <dbReference type="ChEBI" id="CHEBI:190135"/>
    </cofactor>
    <text evidence="7">Binds 1 [2Fe-2S] cluster.</text>
</comment>
<feature type="binding site" evidence="7">
    <location>
        <position position="131"/>
    </location>
    <ligand>
        <name>[2Fe-2S] cluster</name>
        <dbReference type="ChEBI" id="CHEBI:190135"/>
    </ligand>
</feature>